<keyword evidence="5 7" id="KW-0472">Membrane</keyword>
<feature type="transmembrane region" description="Helical" evidence="7">
    <location>
        <begin position="45"/>
        <end position="66"/>
    </location>
</feature>
<feature type="transmembrane region" description="Helical" evidence="7">
    <location>
        <begin position="218"/>
        <end position="235"/>
    </location>
</feature>
<evidence type="ECO:0000256" key="5">
    <source>
        <dbReference type="ARBA" id="ARBA00023136"/>
    </source>
</evidence>
<keyword evidence="9" id="KW-1185">Reference proteome</keyword>
<evidence type="ECO:0000256" key="4">
    <source>
        <dbReference type="ARBA" id="ARBA00022989"/>
    </source>
</evidence>
<keyword evidence="2 7" id="KW-0812">Transmembrane</keyword>
<accession>A0A7K0K1X3</accession>
<feature type="transmembrane region" description="Helical" evidence="7">
    <location>
        <begin position="343"/>
        <end position="365"/>
    </location>
</feature>
<sequence>MATVVQYPARSGRNSELFLLVISILLGIGAYFSVMASHPEAPATWYWYCAGIALSGIALHVALRFLAPFADPVIMPVALALNGIGLAMISRLDLEYLRINTEASLTQVTGSKQLLMTLVAVVAAIAMLAGFRDHRTFRKFAWASLVIAILLMMATLIPGLGVKSYGAYISIRIFGLSIQPNEFAKLFLAIFFAGYLEYRRDSLAIAGKKILFLQLPRWRDFLPLGVAWAASLVLLVAQKDLGVALLMFAIFVAVLYVATDRPSWIIFGAILMIPMALLAYALFSHVQERVANWLDAFNPEVIDRVGGSYQLVNGLFGIASGGLMGNGWGRGEAWRTALANSDFIVSALAEEIGLTGILAIFLLYLILVQRGLRAAMGVRDGFGKLLATALSFGIGAQLFIVVGGITRLIPSTGLTTPFIAAGGASLVANWIGVAILLRISDSARRPLPTPSLSPHGANLAGGSDHSSNGTNGTTGVNSPILSAPTEVVSR</sequence>
<evidence type="ECO:0000313" key="9">
    <source>
        <dbReference type="Proteomes" id="UP000442535"/>
    </source>
</evidence>
<feature type="transmembrane region" description="Helical" evidence="7">
    <location>
        <begin position="140"/>
        <end position="162"/>
    </location>
</feature>
<feature type="transmembrane region" description="Helical" evidence="7">
    <location>
        <begin position="265"/>
        <end position="283"/>
    </location>
</feature>
<evidence type="ECO:0000313" key="8">
    <source>
        <dbReference type="EMBL" id="MST49045.1"/>
    </source>
</evidence>
<dbReference type="Pfam" id="PF01098">
    <property type="entry name" value="FTSW_RODA_SPOVE"/>
    <property type="match status" value="1"/>
</dbReference>
<name>A0A7K0K1X3_9ACTO</name>
<feature type="transmembrane region" description="Helical" evidence="7">
    <location>
        <begin position="385"/>
        <end position="406"/>
    </location>
</feature>
<feature type="compositionally biased region" description="Polar residues" evidence="6">
    <location>
        <begin position="464"/>
        <end position="480"/>
    </location>
</feature>
<dbReference type="PANTHER" id="PTHR30474">
    <property type="entry name" value="CELL CYCLE PROTEIN"/>
    <property type="match status" value="1"/>
</dbReference>
<dbReference type="PANTHER" id="PTHR30474:SF3">
    <property type="entry name" value="PEPTIDOGLYCAN GLYCOSYLTRANSFERASE RODA"/>
    <property type="match status" value="1"/>
</dbReference>
<evidence type="ECO:0000256" key="1">
    <source>
        <dbReference type="ARBA" id="ARBA00004141"/>
    </source>
</evidence>
<feature type="transmembrane region" description="Helical" evidence="7">
    <location>
        <begin position="17"/>
        <end position="39"/>
    </location>
</feature>
<evidence type="ECO:0000256" key="2">
    <source>
        <dbReference type="ARBA" id="ARBA00022692"/>
    </source>
</evidence>
<gene>
    <name evidence="8" type="ORF">FYJ63_02060</name>
</gene>
<dbReference type="EMBL" id="VUMY01000003">
    <property type="protein sequence ID" value="MST49045.1"/>
    <property type="molecule type" value="Genomic_DNA"/>
</dbReference>
<dbReference type="GO" id="GO:0015648">
    <property type="term" value="F:lipid-linked peptidoglycan transporter activity"/>
    <property type="evidence" value="ECO:0007669"/>
    <property type="project" value="TreeGrafter"/>
</dbReference>
<protein>
    <submittedName>
        <fullName evidence="8">FtsW/RodA/SpoVE family cell cycle protein</fullName>
    </submittedName>
</protein>
<organism evidence="8 9">
    <name type="scientific">Mobiluncus porci</name>
    <dbReference type="NCBI Taxonomy" id="2652278"/>
    <lineage>
        <taxon>Bacteria</taxon>
        <taxon>Bacillati</taxon>
        <taxon>Actinomycetota</taxon>
        <taxon>Actinomycetes</taxon>
        <taxon>Actinomycetales</taxon>
        <taxon>Actinomycetaceae</taxon>
        <taxon>Mobiluncus</taxon>
    </lineage>
</organism>
<comment type="subcellular location">
    <subcellularLocation>
        <location evidence="1">Membrane</location>
        <topology evidence="1">Multi-pass membrane protein</topology>
    </subcellularLocation>
</comment>
<dbReference type="AlphaFoldDB" id="A0A7K0K1X3"/>
<reference evidence="8 9" key="1">
    <citation type="submission" date="2019-08" db="EMBL/GenBank/DDBJ databases">
        <title>In-depth cultivation of the pig gut microbiome towards novel bacterial diversity and tailored functional studies.</title>
        <authorList>
            <person name="Wylensek D."/>
            <person name="Hitch T.C.A."/>
            <person name="Clavel T."/>
        </authorList>
    </citation>
    <scope>NUCLEOTIDE SEQUENCE [LARGE SCALE GENOMIC DNA]</scope>
    <source>
        <strain evidence="8 9">RF-GAM-744-WT-7</strain>
    </source>
</reference>
<dbReference type="Proteomes" id="UP000442535">
    <property type="component" value="Unassembled WGS sequence"/>
</dbReference>
<keyword evidence="3" id="KW-0133">Cell shape</keyword>
<feature type="region of interest" description="Disordered" evidence="6">
    <location>
        <begin position="447"/>
        <end position="490"/>
    </location>
</feature>
<dbReference type="GO" id="GO:0005886">
    <property type="term" value="C:plasma membrane"/>
    <property type="evidence" value="ECO:0007669"/>
    <property type="project" value="TreeGrafter"/>
</dbReference>
<keyword evidence="4 7" id="KW-1133">Transmembrane helix</keyword>
<feature type="transmembrane region" description="Helical" evidence="7">
    <location>
        <begin position="418"/>
        <end position="437"/>
    </location>
</feature>
<comment type="caution">
    <text evidence="8">The sequence shown here is derived from an EMBL/GenBank/DDBJ whole genome shotgun (WGS) entry which is preliminary data.</text>
</comment>
<feature type="transmembrane region" description="Helical" evidence="7">
    <location>
        <begin position="241"/>
        <end position="258"/>
    </location>
</feature>
<evidence type="ECO:0000256" key="3">
    <source>
        <dbReference type="ARBA" id="ARBA00022960"/>
    </source>
</evidence>
<dbReference type="GO" id="GO:0051301">
    <property type="term" value="P:cell division"/>
    <property type="evidence" value="ECO:0007669"/>
    <property type="project" value="InterPro"/>
</dbReference>
<feature type="transmembrane region" description="Helical" evidence="7">
    <location>
        <begin position="73"/>
        <end position="94"/>
    </location>
</feature>
<dbReference type="GO" id="GO:0008360">
    <property type="term" value="P:regulation of cell shape"/>
    <property type="evidence" value="ECO:0007669"/>
    <property type="project" value="UniProtKB-KW"/>
</dbReference>
<dbReference type="InterPro" id="IPR001182">
    <property type="entry name" value="FtsW/RodA"/>
</dbReference>
<evidence type="ECO:0000256" key="6">
    <source>
        <dbReference type="SAM" id="MobiDB-lite"/>
    </source>
</evidence>
<feature type="transmembrane region" description="Helical" evidence="7">
    <location>
        <begin position="114"/>
        <end position="131"/>
    </location>
</feature>
<dbReference type="GO" id="GO:0032153">
    <property type="term" value="C:cell division site"/>
    <property type="evidence" value="ECO:0007669"/>
    <property type="project" value="TreeGrafter"/>
</dbReference>
<evidence type="ECO:0000256" key="7">
    <source>
        <dbReference type="SAM" id="Phobius"/>
    </source>
</evidence>
<dbReference type="RefSeq" id="WP_338106786.1">
    <property type="nucleotide sequence ID" value="NZ_VUMY01000003.1"/>
</dbReference>
<proteinExistence type="predicted"/>